<dbReference type="AlphaFoldDB" id="A0A378YHF8"/>
<dbReference type="EMBL" id="CABPSO010000017">
    <property type="protein sequence ID" value="VVE71874.1"/>
    <property type="molecule type" value="Genomic_DNA"/>
</dbReference>
<keyword evidence="5" id="KW-1185">Reference proteome</keyword>
<evidence type="ECO:0000313" key="2">
    <source>
        <dbReference type="EMBL" id="SUA76584.1"/>
    </source>
</evidence>
<evidence type="ECO:0000256" key="1">
    <source>
        <dbReference type="SAM" id="Phobius"/>
    </source>
</evidence>
<dbReference type="InterPro" id="IPR032092">
    <property type="entry name" value="PilW"/>
</dbReference>
<feature type="transmembrane region" description="Helical" evidence="1">
    <location>
        <begin position="20"/>
        <end position="44"/>
    </location>
</feature>
<dbReference type="STRING" id="93220.A6P55_04675"/>
<evidence type="ECO:0000313" key="3">
    <source>
        <dbReference type="EMBL" id="VVE71874.1"/>
    </source>
</evidence>
<dbReference type="Proteomes" id="UP000361468">
    <property type="component" value="Unassembled WGS sequence"/>
</dbReference>
<organism evidence="2 4">
    <name type="scientific">Pandoraea pnomenusa</name>
    <dbReference type="NCBI Taxonomy" id="93220"/>
    <lineage>
        <taxon>Bacteria</taxon>
        <taxon>Pseudomonadati</taxon>
        <taxon>Pseudomonadota</taxon>
        <taxon>Betaproteobacteria</taxon>
        <taxon>Burkholderiales</taxon>
        <taxon>Burkholderiaceae</taxon>
        <taxon>Pandoraea</taxon>
    </lineage>
</organism>
<dbReference type="EMBL" id="UGSG01000001">
    <property type="protein sequence ID" value="SUA76584.1"/>
    <property type="molecule type" value="Genomic_DNA"/>
</dbReference>
<accession>A0A378YHF8</accession>
<keyword evidence="1 3" id="KW-0812">Transmembrane</keyword>
<dbReference type="Proteomes" id="UP000254573">
    <property type="component" value="Unassembled WGS sequence"/>
</dbReference>
<proteinExistence type="predicted"/>
<keyword evidence="1" id="KW-0472">Membrane</keyword>
<dbReference type="Pfam" id="PF16074">
    <property type="entry name" value="PilW"/>
    <property type="match status" value="1"/>
</dbReference>
<name>A0A378YHF8_9BURK</name>
<dbReference type="GO" id="GO:0043683">
    <property type="term" value="P:type IV pilus assembly"/>
    <property type="evidence" value="ECO:0007669"/>
    <property type="project" value="InterPro"/>
</dbReference>
<reference evidence="2 4" key="1">
    <citation type="submission" date="2018-06" db="EMBL/GenBank/DDBJ databases">
        <authorList>
            <consortium name="Pathogen Informatics"/>
            <person name="Doyle S."/>
        </authorList>
    </citation>
    <scope>NUCLEOTIDE SEQUENCE [LARGE SCALE GENOMIC DNA]</scope>
    <source>
        <strain evidence="2 4">NCTC13160</strain>
    </source>
</reference>
<protein>
    <submittedName>
        <fullName evidence="2">Tfp pilus assembly protein PilW</fullName>
    </submittedName>
    <submittedName>
        <fullName evidence="3">Transmembrane protein</fullName>
    </submittedName>
</protein>
<sequence>MTRYRVHARTRAHRMMGFTLLEWVLAMPLGLLIVMAAIAIYLAGLRLWRAQAERYDVNERAMFALTQLSRAVAMAGYRNWDPMEGRITAPDKAVRRWPPLRASAECAASVETCARRGWQGSDLMEVQFHGAGYPIGGNGAVQNCSGLSVKALGSPDDRHLSIFYVAKGEDGVPSLFCRYGDYVGPSYLRQAQVLVTGVEAMYLRLGFRVGGNGPLRWSAPLKRLRGTPPRPPAGEGGWDNVAAVAISLVMRGAPRRGAKPTTSRVVEVFDKATGGREYKRLMNAGDVHLHVFTLLAYRRNDGGIGEEAKWLASSW</sequence>
<gene>
    <name evidence="2" type="ORF">NCTC13160_01480</name>
    <name evidence="3" type="ORF">PPN31119_04085</name>
</gene>
<reference evidence="3 5" key="2">
    <citation type="submission" date="2019-08" db="EMBL/GenBank/DDBJ databases">
        <authorList>
            <person name="Peeters C."/>
        </authorList>
    </citation>
    <scope>NUCLEOTIDE SEQUENCE [LARGE SCALE GENOMIC DNA]</scope>
    <source>
        <strain evidence="3 5">LMG 31119</strain>
    </source>
</reference>
<evidence type="ECO:0000313" key="4">
    <source>
        <dbReference type="Proteomes" id="UP000254573"/>
    </source>
</evidence>
<keyword evidence="1" id="KW-1133">Transmembrane helix</keyword>
<evidence type="ECO:0000313" key="5">
    <source>
        <dbReference type="Proteomes" id="UP000361468"/>
    </source>
</evidence>